<organism evidence="3 4">
    <name type="scientific">Nitrososphaera gargensis (strain Ga9.2)</name>
    <dbReference type="NCBI Taxonomy" id="1237085"/>
    <lineage>
        <taxon>Archaea</taxon>
        <taxon>Nitrososphaerota</taxon>
        <taxon>Nitrososphaeria</taxon>
        <taxon>Nitrososphaerales</taxon>
        <taxon>Nitrososphaeraceae</taxon>
        <taxon>Nitrososphaera</taxon>
    </lineage>
</organism>
<dbReference type="GO" id="GO:0005829">
    <property type="term" value="C:cytosol"/>
    <property type="evidence" value="ECO:0007669"/>
    <property type="project" value="TreeGrafter"/>
</dbReference>
<evidence type="ECO:0000256" key="1">
    <source>
        <dbReference type="ARBA" id="ARBA00022801"/>
    </source>
</evidence>
<dbReference type="InterPro" id="IPR040170">
    <property type="entry name" value="Cytosol_ACT"/>
</dbReference>
<dbReference type="PROSITE" id="PS51770">
    <property type="entry name" value="HOTDOG_ACOT"/>
    <property type="match status" value="1"/>
</dbReference>
<keyword evidence="4" id="KW-1185">Reference proteome</keyword>
<dbReference type="Pfam" id="PF03061">
    <property type="entry name" value="4HBT"/>
    <property type="match status" value="1"/>
</dbReference>
<dbReference type="InterPro" id="IPR033120">
    <property type="entry name" value="HOTDOG_ACOT"/>
</dbReference>
<dbReference type="InterPro" id="IPR029069">
    <property type="entry name" value="HotDog_dom_sf"/>
</dbReference>
<dbReference type="RefSeq" id="WP_015019262.1">
    <property type="nucleotide sequence ID" value="NC_018719.1"/>
</dbReference>
<dbReference type="Gene3D" id="3.10.129.10">
    <property type="entry name" value="Hotdog Thioesterase"/>
    <property type="match status" value="1"/>
</dbReference>
<keyword evidence="1" id="KW-0378">Hydrolase</keyword>
<dbReference type="KEGG" id="nga:Ngar_c17920"/>
<dbReference type="SUPFAM" id="SSF54637">
    <property type="entry name" value="Thioesterase/thiol ester dehydrase-isomerase"/>
    <property type="match status" value="1"/>
</dbReference>
<evidence type="ECO:0000313" key="3">
    <source>
        <dbReference type="EMBL" id="AFU58725.1"/>
    </source>
</evidence>
<evidence type="ECO:0000259" key="2">
    <source>
        <dbReference type="PROSITE" id="PS51770"/>
    </source>
</evidence>
<feature type="domain" description="HotDog ACOT-type" evidence="2">
    <location>
        <begin position="7"/>
        <end position="120"/>
    </location>
</feature>
<dbReference type="BioCyc" id="CNIT1237085:G1324-1790-MONOMER"/>
<name>K0IG13_NITGG</name>
<sequence>MKKKSPSESKTEMTLMMLPSDANPKGNVFGGVILKYVDLVAGIVSKRHARNTNCVTASIDRMTFLKPVYIGNALILSARLNYVHRSSMEVEVTIEAENLDDGTRVRTGTAFVTTVALDKNGKPTEVPQLVLKTADDRKRFKEGYARMQSRLKEAGKI</sequence>
<dbReference type="InParanoid" id="K0IG13"/>
<dbReference type="PANTHER" id="PTHR11049">
    <property type="entry name" value="ACYL COENZYME A THIOESTER HYDROLASE"/>
    <property type="match status" value="1"/>
</dbReference>
<gene>
    <name evidence="3" type="ordered locus">Ngar_c17920</name>
</gene>
<evidence type="ECO:0000313" key="4">
    <source>
        <dbReference type="Proteomes" id="UP000008037"/>
    </source>
</evidence>
<dbReference type="CDD" id="cd03442">
    <property type="entry name" value="BFIT_BACH"/>
    <property type="match status" value="1"/>
</dbReference>
<proteinExistence type="predicted"/>
<dbReference type="EMBL" id="CP002408">
    <property type="protein sequence ID" value="AFU58725.1"/>
    <property type="molecule type" value="Genomic_DNA"/>
</dbReference>
<dbReference type="GO" id="GO:0006637">
    <property type="term" value="P:acyl-CoA metabolic process"/>
    <property type="evidence" value="ECO:0007669"/>
    <property type="project" value="TreeGrafter"/>
</dbReference>
<dbReference type="Proteomes" id="UP000008037">
    <property type="component" value="Chromosome"/>
</dbReference>
<reference evidence="3 4" key="1">
    <citation type="journal article" date="2012" name="Environ. Microbiol.">
        <title>The genome of the ammonia-oxidizing Candidatus Nitrososphaera gargensis: insights into metabolic versatility and environmental adaptations.</title>
        <authorList>
            <person name="Spang A."/>
            <person name="Poehlein A."/>
            <person name="Offre P."/>
            <person name="Zumbragel S."/>
            <person name="Haider S."/>
            <person name="Rychlik N."/>
            <person name="Nowka B."/>
            <person name="Schmeisser C."/>
            <person name="Lebedeva E.V."/>
            <person name="Rattei T."/>
            <person name="Bohm C."/>
            <person name="Schmid M."/>
            <person name="Galushko A."/>
            <person name="Hatzenpichler R."/>
            <person name="Weinmaier T."/>
            <person name="Daniel R."/>
            <person name="Schleper C."/>
            <person name="Spieck E."/>
            <person name="Streit W."/>
            <person name="Wagner M."/>
        </authorList>
    </citation>
    <scope>NUCLEOTIDE SEQUENCE [LARGE SCALE GENOMIC DNA]</scope>
    <source>
        <strain evidence="4">Ga9.2</strain>
    </source>
</reference>
<dbReference type="InterPro" id="IPR006683">
    <property type="entry name" value="Thioestr_dom"/>
</dbReference>
<dbReference type="STRING" id="1237085.Ngar_c17920"/>
<dbReference type="GeneID" id="13795655"/>
<dbReference type="PANTHER" id="PTHR11049:SF24">
    <property type="entry name" value="CYTOSOLIC ACYL COENZYME A THIOESTER HYDROLASE"/>
    <property type="match status" value="1"/>
</dbReference>
<dbReference type="GO" id="GO:0052816">
    <property type="term" value="F:long-chain fatty acyl-CoA hydrolase activity"/>
    <property type="evidence" value="ECO:0007669"/>
    <property type="project" value="TreeGrafter"/>
</dbReference>
<dbReference type="AlphaFoldDB" id="K0IG13"/>
<dbReference type="GO" id="GO:0009062">
    <property type="term" value="P:fatty acid catabolic process"/>
    <property type="evidence" value="ECO:0007669"/>
    <property type="project" value="TreeGrafter"/>
</dbReference>
<accession>K0IG13</accession>
<protein>
    <submittedName>
        <fullName evidence="3">Putative thioesterase superfamily protein</fullName>
    </submittedName>
</protein>
<dbReference type="HOGENOM" id="CLU_050164_3_2_2"/>